<dbReference type="EC" id="2.5.1.16" evidence="2"/>
<evidence type="ECO:0000313" key="3">
    <source>
        <dbReference type="Proteomes" id="UP000315647"/>
    </source>
</evidence>
<keyword evidence="3" id="KW-1185">Reference proteome</keyword>
<dbReference type="EMBL" id="CP037421">
    <property type="protein sequence ID" value="QDT28006.1"/>
    <property type="molecule type" value="Genomic_DNA"/>
</dbReference>
<keyword evidence="1" id="KW-0620">Polyamine biosynthesis</keyword>
<dbReference type="InterPro" id="IPR029063">
    <property type="entry name" value="SAM-dependent_MTases_sf"/>
</dbReference>
<name>A0A517Q8R2_9PLAN</name>
<dbReference type="Gene3D" id="3.40.50.150">
    <property type="entry name" value="Vaccinia Virus protein VP39"/>
    <property type="match status" value="1"/>
</dbReference>
<dbReference type="AlphaFoldDB" id="A0A517Q8R2"/>
<dbReference type="PANTHER" id="PTHR43317:SF3">
    <property type="entry name" value="BLR2883 PROTEIN"/>
    <property type="match status" value="1"/>
</dbReference>
<dbReference type="RefSeq" id="WP_145450682.1">
    <property type="nucleotide sequence ID" value="NZ_CP037421.1"/>
</dbReference>
<evidence type="ECO:0000256" key="1">
    <source>
        <dbReference type="ARBA" id="ARBA00023115"/>
    </source>
</evidence>
<accession>A0A517Q8R2</accession>
<protein>
    <submittedName>
        <fullName evidence="2">Spermidine synthase</fullName>
        <ecNumber evidence="2">2.5.1.16</ecNumber>
    </submittedName>
</protein>
<dbReference type="GO" id="GO:0006596">
    <property type="term" value="P:polyamine biosynthetic process"/>
    <property type="evidence" value="ECO:0007669"/>
    <property type="project" value="UniProtKB-KW"/>
</dbReference>
<keyword evidence="2" id="KW-0808">Transferase</keyword>
<organism evidence="2 3">
    <name type="scientific">Gimesia panareensis</name>
    <dbReference type="NCBI Taxonomy" id="2527978"/>
    <lineage>
        <taxon>Bacteria</taxon>
        <taxon>Pseudomonadati</taxon>
        <taxon>Planctomycetota</taxon>
        <taxon>Planctomycetia</taxon>
        <taxon>Planctomycetales</taxon>
        <taxon>Planctomycetaceae</taxon>
        <taxon>Gimesia</taxon>
    </lineage>
</organism>
<dbReference type="GO" id="GO:0004766">
    <property type="term" value="F:spermidine synthase activity"/>
    <property type="evidence" value="ECO:0007669"/>
    <property type="project" value="UniProtKB-EC"/>
</dbReference>
<sequence length="231" mass="25930">MKPPLFEILAYEPTDLGILCLRRRELLCEPGTIVTEVTLNHEFLMSSYLTASEKALSEIALQMHSGSGLRVLVGGLGLGYTSATALESERVSQCEVVEFLPQVINWLEQGLVPLSDKLNAENRLKVTQGDIYQQLASPPEQKHDLILIDVDHSPDENLDDASGNFYTTDGLQRAKLHLEEDGILGVWSYAESSRFVDALHEVFREVRIEPVTVFNNLINEQQTDWLFFARG</sequence>
<evidence type="ECO:0000313" key="2">
    <source>
        <dbReference type="EMBL" id="QDT28006.1"/>
    </source>
</evidence>
<reference evidence="2 3" key="1">
    <citation type="submission" date="2019-03" db="EMBL/GenBank/DDBJ databases">
        <title>Deep-cultivation of Planctomycetes and their phenomic and genomic characterization uncovers novel biology.</title>
        <authorList>
            <person name="Wiegand S."/>
            <person name="Jogler M."/>
            <person name="Boedeker C."/>
            <person name="Pinto D."/>
            <person name="Vollmers J."/>
            <person name="Rivas-Marin E."/>
            <person name="Kohn T."/>
            <person name="Peeters S.H."/>
            <person name="Heuer A."/>
            <person name="Rast P."/>
            <person name="Oberbeckmann S."/>
            <person name="Bunk B."/>
            <person name="Jeske O."/>
            <person name="Meyerdierks A."/>
            <person name="Storesund J.E."/>
            <person name="Kallscheuer N."/>
            <person name="Luecker S."/>
            <person name="Lage O.M."/>
            <person name="Pohl T."/>
            <person name="Merkel B.J."/>
            <person name="Hornburger P."/>
            <person name="Mueller R.-W."/>
            <person name="Bruemmer F."/>
            <person name="Labrenz M."/>
            <person name="Spormann A.M."/>
            <person name="Op den Camp H."/>
            <person name="Overmann J."/>
            <person name="Amann R."/>
            <person name="Jetten M.S.M."/>
            <person name="Mascher T."/>
            <person name="Medema M.H."/>
            <person name="Devos D.P."/>
            <person name="Kaster A.-K."/>
            <person name="Ovreas L."/>
            <person name="Rohde M."/>
            <person name="Galperin M.Y."/>
            <person name="Jogler C."/>
        </authorList>
    </citation>
    <scope>NUCLEOTIDE SEQUENCE [LARGE SCALE GENOMIC DNA]</scope>
    <source>
        <strain evidence="2 3">Enr10</strain>
    </source>
</reference>
<gene>
    <name evidence="2" type="primary">speE</name>
    <name evidence="2" type="ORF">Enr10x_33450</name>
</gene>
<proteinExistence type="predicted"/>
<dbReference type="PANTHER" id="PTHR43317">
    <property type="entry name" value="THERMOSPERMINE SYNTHASE ACAULIS5"/>
    <property type="match status" value="1"/>
</dbReference>
<dbReference type="Proteomes" id="UP000315647">
    <property type="component" value="Chromosome"/>
</dbReference>
<dbReference type="SUPFAM" id="SSF53335">
    <property type="entry name" value="S-adenosyl-L-methionine-dependent methyltransferases"/>
    <property type="match status" value="1"/>
</dbReference>